<organism evidence="1 2">
    <name type="scientific">Dreissena polymorpha</name>
    <name type="common">Zebra mussel</name>
    <name type="synonym">Mytilus polymorpha</name>
    <dbReference type="NCBI Taxonomy" id="45954"/>
    <lineage>
        <taxon>Eukaryota</taxon>
        <taxon>Metazoa</taxon>
        <taxon>Spiralia</taxon>
        <taxon>Lophotrochozoa</taxon>
        <taxon>Mollusca</taxon>
        <taxon>Bivalvia</taxon>
        <taxon>Autobranchia</taxon>
        <taxon>Heteroconchia</taxon>
        <taxon>Euheterodonta</taxon>
        <taxon>Imparidentia</taxon>
        <taxon>Neoheterodontei</taxon>
        <taxon>Myida</taxon>
        <taxon>Dreissenoidea</taxon>
        <taxon>Dreissenidae</taxon>
        <taxon>Dreissena</taxon>
    </lineage>
</organism>
<dbReference type="AlphaFoldDB" id="A0A9D4GLL6"/>
<gene>
    <name evidence="1" type="ORF">DPMN_120846</name>
</gene>
<sequence>MELLVEVREQIIGSTEPSREHSVKRRFKSQTNVANLQLTSLQKACHVAETLRKGKCKRHKWSLFQVWRNLTLQTQLPVYPAAPAA</sequence>
<reference evidence="1" key="2">
    <citation type="submission" date="2020-11" db="EMBL/GenBank/DDBJ databases">
        <authorList>
            <person name="McCartney M.A."/>
            <person name="Auch B."/>
            <person name="Kono T."/>
            <person name="Mallez S."/>
            <person name="Becker A."/>
            <person name="Gohl D.M."/>
            <person name="Silverstein K.A.T."/>
            <person name="Koren S."/>
            <person name="Bechman K.B."/>
            <person name="Herman A."/>
            <person name="Abrahante J.E."/>
            <person name="Garbe J."/>
        </authorList>
    </citation>
    <scope>NUCLEOTIDE SEQUENCE</scope>
    <source>
        <strain evidence="1">Duluth1</strain>
        <tissue evidence="1">Whole animal</tissue>
    </source>
</reference>
<keyword evidence="2" id="KW-1185">Reference proteome</keyword>
<name>A0A9D4GLL6_DREPO</name>
<protein>
    <submittedName>
        <fullName evidence="1">Uncharacterized protein</fullName>
    </submittedName>
</protein>
<dbReference type="Proteomes" id="UP000828390">
    <property type="component" value="Unassembled WGS sequence"/>
</dbReference>
<accession>A0A9D4GLL6</accession>
<reference evidence="1" key="1">
    <citation type="journal article" date="2019" name="bioRxiv">
        <title>The Genome of the Zebra Mussel, Dreissena polymorpha: A Resource for Invasive Species Research.</title>
        <authorList>
            <person name="McCartney M.A."/>
            <person name="Auch B."/>
            <person name="Kono T."/>
            <person name="Mallez S."/>
            <person name="Zhang Y."/>
            <person name="Obille A."/>
            <person name="Becker A."/>
            <person name="Abrahante J.E."/>
            <person name="Garbe J."/>
            <person name="Badalamenti J.P."/>
            <person name="Herman A."/>
            <person name="Mangelson H."/>
            <person name="Liachko I."/>
            <person name="Sullivan S."/>
            <person name="Sone E.D."/>
            <person name="Koren S."/>
            <person name="Silverstein K.A.T."/>
            <person name="Beckman K.B."/>
            <person name="Gohl D.M."/>
        </authorList>
    </citation>
    <scope>NUCLEOTIDE SEQUENCE</scope>
    <source>
        <strain evidence="1">Duluth1</strain>
        <tissue evidence="1">Whole animal</tissue>
    </source>
</reference>
<comment type="caution">
    <text evidence="1">The sequence shown here is derived from an EMBL/GenBank/DDBJ whole genome shotgun (WGS) entry which is preliminary data.</text>
</comment>
<evidence type="ECO:0000313" key="1">
    <source>
        <dbReference type="EMBL" id="KAH3819113.1"/>
    </source>
</evidence>
<evidence type="ECO:0000313" key="2">
    <source>
        <dbReference type="Proteomes" id="UP000828390"/>
    </source>
</evidence>
<dbReference type="EMBL" id="JAIWYP010000005">
    <property type="protein sequence ID" value="KAH3819113.1"/>
    <property type="molecule type" value="Genomic_DNA"/>
</dbReference>
<proteinExistence type="predicted"/>